<evidence type="ECO:0000313" key="5">
    <source>
        <dbReference type="Proteomes" id="UP000321154"/>
    </source>
</evidence>
<evidence type="ECO:0000256" key="1">
    <source>
        <dbReference type="SAM" id="MobiDB-lite"/>
    </source>
</evidence>
<dbReference type="Proteomes" id="UP000321154">
    <property type="component" value="Unassembled WGS sequence"/>
</dbReference>
<name>A0A7W3JJH2_9MICO</name>
<evidence type="ECO:0000313" key="3">
    <source>
        <dbReference type="EMBL" id="GEK82624.1"/>
    </source>
</evidence>
<protein>
    <submittedName>
        <fullName evidence="4">Uncharacterized protein</fullName>
    </submittedName>
</protein>
<proteinExistence type="predicted"/>
<feature type="transmembrane region" description="Helical" evidence="2">
    <location>
        <begin position="261"/>
        <end position="282"/>
    </location>
</feature>
<feature type="transmembrane region" description="Helical" evidence="2">
    <location>
        <begin position="7"/>
        <end position="35"/>
    </location>
</feature>
<feature type="transmembrane region" description="Helical" evidence="2">
    <location>
        <begin position="235"/>
        <end position="254"/>
    </location>
</feature>
<reference evidence="4 6" key="2">
    <citation type="submission" date="2020-07" db="EMBL/GenBank/DDBJ databases">
        <title>Sequencing the genomes of 1000 actinobacteria strains.</title>
        <authorList>
            <person name="Klenk H.-P."/>
        </authorList>
    </citation>
    <scope>NUCLEOTIDE SEQUENCE [LARGE SCALE GENOMIC DNA]</scope>
    <source>
        <strain evidence="4 6">DSM 10309</strain>
    </source>
</reference>
<keyword evidence="5" id="KW-1185">Reference proteome</keyword>
<accession>A0A7W3JJH2</accession>
<dbReference type="EMBL" id="BJUV01000006">
    <property type="protein sequence ID" value="GEK82624.1"/>
    <property type="molecule type" value="Genomic_DNA"/>
</dbReference>
<feature type="transmembrane region" description="Helical" evidence="2">
    <location>
        <begin position="83"/>
        <end position="103"/>
    </location>
</feature>
<dbReference type="Pfam" id="PF19877">
    <property type="entry name" value="DUF6350"/>
    <property type="match status" value="1"/>
</dbReference>
<feature type="transmembrane region" description="Helical" evidence="2">
    <location>
        <begin position="343"/>
        <end position="362"/>
    </location>
</feature>
<dbReference type="EMBL" id="JACGWW010000002">
    <property type="protein sequence ID" value="MBA8813996.1"/>
    <property type="molecule type" value="Genomic_DNA"/>
</dbReference>
<feature type="compositionally biased region" description="Low complexity" evidence="1">
    <location>
        <begin position="465"/>
        <end position="476"/>
    </location>
</feature>
<evidence type="ECO:0000313" key="6">
    <source>
        <dbReference type="Proteomes" id="UP000522688"/>
    </source>
</evidence>
<dbReference type="InterPro" id="IPR045931">
    <property type="entry name" value="DUF6350"/>
</dbReference>
<keyword evidence="2" id="KW-0472">Membrane</keyword>
<keyword evidence="2" id="KW-0812">Transmembrane</keyword>
<dbReference type="RefSeq" id="WP_146853456.1">
    <property type="nucleotide sequence ID" value="NZ_BAAAHR010000003.1"/>
</dbReference>
<evidence type="ECO:0000256" key="2">
    <source>
        <dbReference type="SAM" id="Phobius"/>
    </source>
</evidence>
<keyword evidence="2" id="KW-1133">Transmembrane helix</keyword>
<feature type="transmembrane region" description="Helical" evidence="2">
    <location>
        <begin position="115"/>
        <end position="137"/>
    </location>
</feature>
<feature type="transmembrane region" description="Helical" evidence="2">
    <location>
        <begin position="202"/>
        <end position="223"/>
    </location>
</feature>
<gene>
    <name evidence="4" type="ORF">FB463_002245</name>
    <name evidence="3" type="ORF">FFA01_09330</name>
</gene>
<sequence>MNRPVTAVFAALEALLVVGIGVGLPVAVMSLLWAFQYGLQLDWVIFWRASVDTWLAGHGVDLTLQLSGAAADASGVAGADAPIHVTIAALGFSALTVFLGIRAGRAIAETKHRSIGLLTTIATFALLSLGLAATAQHELASPSLWQAALLPTLVYAVPVIGMAEVTRRRRGEGPDPVSAFGTRAITRVPQTVRIVAGGGLRIGLATAAIVVAGAAVLVALLLLTHFAQIITLYEGAHGGLLGGLALTLGQLALLPNIVVWAASWLVGPGFALGTGSAVSPLGTTVGPMPAVPFLGALPTADLPFAFVGLLVPVVAAFVVTTLMRPRIQSMLASTGADDVLRRVLVGVGGGLAAGIVLGAAAWASAGSAGPGRLVDVGPDPWLVGGFAALEVAVSAVLALIVTPPRFATGAGDRTRASFGASVVTRAREAAGRSGGSATAGDDSEKATSTSGSSPRAPREFGTPRVGESAGGASSVGDRAASAAPGEHTPDPDATDRIDGVTR</sequence>
<comment type="caution">
    <text evidence="4">The sequence shown here is derived from an EMBL/GenBank/DDBJ whole genome shotgun (WGS) entry which is preliminary data.</text>
</comment>
<evidence type="ECO:0000313" key="4">
    <source>
        <dbReference type="EMBL" id="MBA8813996.1"/>
    </source>
</evidence>
<dbReference type="Proteomes" id="UP000522688">
    <property type="component" value="Unassembled WGS sequence"/>
</dbReference>
<dbReference type="AlphaFoldDB" id="A0A7W3JJH2"/>
<dbReference type="OrthoDB" id="3742900at2"/>
<feature type="transmembrane region" description="Helical" evidence="2">
    <location>
        <begin position="143"/>
        <end position="163"/>
    </location>
</feature>
<reference evidence="3 5" key="1">
    <citation type="submission" date="2019-07" db="EMBL/GenBank/DDBJ databases">
        <title>Whole genome shotgun sequence of Frigoribacterium faeni NBRC 103066.</title>
        <authorList>
            <person name="Hosoyama A."/>
            <person name="Uohara A."/>
            <person name="Ohji S."/>
            <person name="Ichikawa N."/>
        </authorList>
    </citation>
    <scope>NUCLEOTIDE SEQUENCE [LARGE SCALE GENOMIC DNA]</scope>
    <source>
        <strain evidence="3 5">NBRC 103066</strain>
    </source>
</reference>
<organism evidence="4 6">
    <name type="scientific">Frigoribacterium faeni</name>
    <dbReference type="NCBI Taxonomy" id="145483"/>
    <lineage>
        <taxon>Bacteria</taxon>
        <taxon>Bacillati</taxon>
        <taxon>Actinomycetota</taxon>
        <taxon>Actinomycetes</taxon>
        <taxon>Micrococcales</taxon>
        <taxon>Microbacteriaceae</taxon>
        <taxon>Frigoribacterium</taxon>
    </lineage>
</organism>
<feature type="transmembrane region" description="Helical" evidence="2">
    <location>
        <begin position="382"/>
        <end position="401"/>
    </location>
</feature>
<feature type="compositionally biased region" description="Basic and acidic residues" evidence="1">
    <location>
        <begin position="487"/>
        <end position="502"/>
    </location>
</feature>
<feature type="transmembrane region" description="Helical" evidence="2">
    <location>
        <begin position="302"/>
        <end position="322"/>
    </location>
</feature>
<feature type="region of interest" description="Disordered" evidence="1">
    <location>
        <begin position="427"/>
        <end position="502"/>
    </location>
</feature>